<evidence type="ECO:0000313" key="4">
    <source>
        <dbReference type="Proteomes" id="UP001209540"/>
    </source>
</evidence>
<feature type="transmembrane region" description="Helical" evidence="1">
    <location>
        <begin position="122"/>
        <end position="149"/>
    </location>
</feature>
<protein>
    <submittedName>
        <fullName evidence="2">Uncharacterized protein</fullName>
    </submittedName>
</protein>
<sequence>IDQDRKHNRLSSFHVYIPLTVCKSSHIFLKFLLIYPTSFIKTQKVSENKKPTLFLSLHYNLLFFWLSQVVIYLYSFIFPGGYSAEQSYHVLVLPFLFSYLWTQRDFPEAGVCLWSMGHATYVLAITFMVGSVCVLTGLIMGGKGVFLFFSSWRKKEEMDTWCG</sequence>
<reference evidence="2" key="2">
    <citation type="submission" date="2023-02" db="EMBL/GenBank/DDBJ databases">
        <authorList>
            <consortium name="DOE Joint Genome Institute"/>
            <person name="Mondo S.J."/>
            <person name="Chang Y."/>
            <person name="Wang Y."/>
            <person name="Ahrendt S."/>
            <person name="Andreopoulos W."/>
            <person name="Barry K."/>
            <person name="Beard J."/>
            <person name="Benny G.L."/>
            <person name="Blankenship S."/>
            <person name="Bonito G."/>
            <person name="Cuomo C."/>
            <person name="Desiro A."/>
            <person name="Gervers K.A."/>
            <person name="Hundley H."/>
            <person name="Kuo A."/>
            <person name="LaButti K."/>
            <person name="Lang B.F."/>
            <person name="Lipzen A."/>
            <person name="O'Donnell K."/>
            <person name="Pangilinan J."/>
            <person name="Reynolds N."/>
            <person name="Sandor L."/>
            <person name="Smith M.W."/>
            <person name="Tsang A."/>
            <person name="Grigoriev I.V."/>
            <person name="Stajich J.E."/>
            <person name="Spatafora J.W."/>
        </authorList>
    </citation>
    <scope>NUCLEOTIDE SEQUENCE</scope>
    <source>
        <strain evidence="2">RSA 2281</strain>
    </source>
</reference>
<evidence type="ECO:0000313" key="2">
    <source>
        <dbReference type="EMBL" id="KAI9256528.1"/>
    </source>
</evidence>
<evidence type="ECO:0000313" key="3">
    <source>
        <dbReference type="EMBL" id="KAI9256542.1"/>
    </source>
</evidence>
<accession>A0AAD5JVZ4</accession>
<organism evidence="2 4">
    <name type="scientific">Phascolomyces articulosus</name>
    <dbReference type="NCBI Taxonomy" id="60185"/>
    <lineage>
        <taxon>Eukaryota</taxon>
        <taxon>Fungi</taxon>
        <taxon>Fungi incertae sedis</taxon>
        <taxon>Mucoromycota</taxon>
        <taxon>Mucoromycotina</taxon>
        <taxon>Mucoromycetes</taxon>
        <taxon>Mucorales</taxon>
        <taxon>Lichtheimiaceae</taxon>
        <taxon>Phascolomyces</taxon>
    </lineage>
</organism>
<dbReference type="EMBL" id="JAIXMP010000021">
    <property type="protein sequence ID" value="KAI9256528.1"/>
    <property type="molecule type" value="Genomic_DNA"/>
</dbReference>
<feature type="transmembrane region" description="Helical" evidence="1">
    <location>
        <begin position="55"/>
        <end position="74"/>
    </location>
</feature>
<feature type="transmembrane region" description="Helical" evidence="1">
    <location>
        <begin position="15"/>
        <end position="35"/>
    </location>
</feature>
<proteinExistence type="predicted"/>
<gene>
    <name evidence="2" type="ORF">BDA99DRAFT_516666</name>
    <name evidence="3" type="ORF">BDA99DRAFT_516719</name>
</gene>
<dbReference type="EMBL" id="JAIXMP010000021">
    <property type="protein sequence ID" value="KAI9256542.1"/>
    <property type="molecule type" value="Genomic_DNA"/>
</dbReference>
<dbReference type="Proteomes" id="UP001209540">
    <property type="component" value="Unassembled WGS sequence"/>
</dbReference>
<dbReference type="AlphaFoldDB" id="A0AAD5JVZ4"/>
<comment type="caution">
    <text evidence="2">The sequence shown here is derived from an EMBL/GenBank/DDBJ whole genome shotgun (WGS) entry which is preliminary data.</text>
</comment>
<keyword evidence="1" id="KW-0812">Transmembrane</keyword>
<keyword evidence="1" id="KW-0472">Membrane</keyword>
<keyword evidence="1" id="KW-1133">Transmembrane helix</keyword>
<reference evidence="2" key="1">
    <citation type="journal article" date="2022" name="IScience">
        <title>Evolution of zygomycete secretomes and the origins of terrestrial fungal ecologies.</title>
        <authorList>
            <person name="Chang Y."/>
            <person name="Wang Y."/>
            <person name="Mondo S."/>
            <person name="Ahrendt S."/>
            <person name="Andreopoulos W."/>
            <person name="Barry K."/>
            <person name="Beard J."/>
            <person name="Benny G.L."/>
            <person name="Blankenship S."/>
            <person name="Bonito G."/>
            <person name="Cuomo C."/>
            <person name="Desiro A."/>
            <person name="Gervers K.A."/>
            <person name="Hundley H."/>
            <person name="Kuo A."/>
            <person name="LaButti K."/>
            <person name="Lang B.F."/>
            <person name="Lipzen A."/>
            <person name="O'Donnell K."/>
            <person name="Pangilinan J."/>
            <person name="Reynolds N."/>
            <person name="Sandor L."/>
            <person name="Smith M.E."/>
            <person name="Tsang A."/>
            <person name="Grigoriev I.V."/>
            <person name="Stajich J.E."/>
            <person name="Spatafora J.W."/>
        </authorList>
    </citation>
    <scope>NUCLEOTIDE SEQUENCE</scope>
    <source>
        <strain evidence="2">RSA 2281</strain>
    </source>
</reference>
<feature type="non-terminal residue" evidence="2">
    <location>
        <position position="1"/>
    </location>
</feature>
<keyword evidence="4" id="KW-1185">Reference proteome</keyword>
<evidence type="ECO:0000256" key="1">
    <source>
        <dbReference type="SAM" id="Phobius"/>
    </source>
</evidence>
<name>A0AAD5JVZ4_9FUNG</name>